<dbReference type="Pfam" id="PF00293">
    <property type="entry name" value="NUDIX"/>
    <property type="match status" value="1"/>
</dbReference>
<keyword evidence="4" id="KW-0378">Hydrolase</keyword>
<dbReference type="InterPro" id="IPR000086">
    <property type="entry name" value="NUDIX_hydrolase_dom"/>
</dbReference>
<comment type="caution">
    <text evidence="9">The sequence shown here is derived from an EMBL/GenBank/DDBJ whole genome shotgun (WGS) entry which is preliminary data.</text>
</comment>
<dbReference type="PANTHER" id="PTHR12992">
    <property type="entry name" value="NUDIX HYDROLASE"/>
    <property type="match status" value="1"/>
</dbReference>
<gene>
    <name evidence="9" type="ORF">E3J62_11365</name>
</gene>
<feature type="domain" description="Nudix hydrolase" evidence="8">
    <location>
        <begin position="91"/>
        <end position="226"/>
    </location>
</feature>
<evidence type="ECO:0000313" key="10">
    <source>
        <dbReference type="Proteomes" id="UP000315525"/>
    </source>
</evidence>
<comment type="cofactor">
    <cofactor evidence="1">
        <name>Mn(2+)</name>
        <dbReference type="ChEBI" id="CHEBI:29035"/>
    </cofactor>
</comment>
<evidence type="ECO:0000256" key="1">
    <source>
        <dbReference type="ARBA" id="ARBA00001936"/>
    </source>
</evidence>
<protein>
    <submittedName>
        <fullName evidence="9">CoA pyrophosphatase</fullName>
    </submittedName>
</protein>
<dbReference type="InterPro" id="IPR045121">
    <property type="entry name" value="CoAse"/>
</dbReference>
<sequence length="258" mass="29267">MIRAMRKFVKGLFDPERTISHINKGQRGCSLCLLSMLTVGLFAYIITNVRFDLTFETIRKALSLPLPGRPAQLKMSTQPRPGNRLPFEESKLRDGAVLIITYPIKEKLHLALTKRTQSVASHKGHISFPGGAREPDEALLQTALRECEEEIGVDLLEDSVIGTLSVLHVPVSGYRVKPFVAISEKRPLFHPDPREVKEIIEVPIDLFLNEKNISREWQTHQNRKMLVPFYRHGNNKIWGATAMILSEFAELLLKVVEP</sequence>
<reference evidence="9 10" key="1">
    <citation type="submission" date="2019-03" db="EMBL/GenBank/DDBJ databases">
        <title>Metabolic potential of uncultured bacteria and archaea associated with petroleum seepage in deep-sea sediments.</title>
        <authorList>
            <person name="Dong X."/>
            <person name="Hubert C."/>
        </authorList>
    </citation>
    <scope>NUCLEOTIDE SEQUENCE [LARGE SCALE GENOMIC DNA]</scope>
    <source>
        <strain evidence="9">E44_bin18</strain>
    </source>
</reference>
<evidence type="ECO:0000256" key="3">
    <source>
        <dbReference type="ARBA" id="ARBA00022723"/>
    </source>
</evidence>
<keyword evidence="7" id="KW-0472">Membrane</keyword>
<accession>A0A523UND2</accession>
<keyword evidence="7" id="KW-0812">Transmembrane</keyword>
<keyword evidence="3" id="KW-0479">Metal-binding</keyword>
<evidence type="ECO:0000256" key="5">
    <source>
        <dbReference type="ARBA" id="ARBA00022842"/>
    </source>
</evidence>
<comment type="cofactor">
    <cofactor evidence="2">
        <name>Mg(2+)</name>
        <dbReference type="ChEBI" id="CHEBI:18420"/>
    </cofactor>
</comment>
<dbReference type="Proteomes" id="UP000315525">
    <property type="component" value="Unassembled WGS sequence"/>
</dbReference>
<evidence type="ECO:0000313" key="9">
    <source>
        <dbReference type="EMBL" id="TET44063.1"/>
    </source>
</evidence>
<dbReference type="InterPro" id="IPR015797">
    <property type="entry name" value="NUDIX_hydrolase-like_dom_sf"/>
</dbReference>
<dbReference type="AlphaFoldDB" id="A0A523UND2"/>
<keyword evidence="6" id="KW-0464">Manganese</keyword>
<organism evidence="9 10">
    <name type="scientific">candidate division TA06 bacterium</name>
    <dbReference type="NCBI Taxonomy" id="2250710"/>
    <lineage>
        <taxon>Bacteria</taxon>
        <taxon>Bacteria division TA06</taxon>
    </lineage>
</organism>
<dbReference type="CDD" id="cd03426">
    <property type="entry name" value="NUDIX_CoAse_Nudt7"/>
    <property type="match status" value="1"/>
</dbReference>
<dbReference type="PANTHER" id="PTHR12992:SF11">
    <property type="entry name" value="MITOCHONDRIAL COENZYME A DIPHOSPHATASE NUDT8"/>
    <property type="match status" value="1"/>
</dbReference>
<evidence type="ECO:0000256" key="7">
    <source>
        <dbReference type="SAM" id="Phobius"/>
    </source>
</evidence>
<evidence type="ECO:0000256" key="4">
    <source>
        <dbReference type="ARBA" id="ARBA00022801"/>
    </source>
</evidence>
<feature type="transmembrane region" description="Helical" evidence="7">
    <location>
        <begin position="28"/>
        <end position="46"/>
    </location>
</feature>
<dbReference type="SUPFAM" id="SSF55811">
    <property type="entry name" value="Nudix"/>
    <property type="match status" value="1"/>
</dbReference>
<name>A0A523UND2_UNCT6</name>
<evidence type="ECO:0000256" key="2">
    <source>
        <dbReference type="ARBA" id="ARBA00001946"/>
    </source>
</evidence>
<dbReference type="PROSITE" id="PS51462">
    <property type="entry name" value="NUDIX"/>
    <property type="match status" value="1"/>
</dbReference>
<dbReference type="GO" id="GO:0010945">
    <property type="term" value="F:coenzyme A diphosphatase activity"/>
    <property type="evidence" value="ECO:0007669"/>
    <property type="project" value="InterPro"/>
</dbReference>
<evidence type="ECO:0000259" key="8">
    <source>
        <dbReference type="PROSITE" id="PS51462"/>
    </source>
</evidence>
<keyword evidence="7" id="KW-1133">Transmembrane helix</keyword>
<proteinExistence type="predicted"/>
<dbReference type="EMBL" id="SOJN01000140">
    <property type="protein sequence ID" value="TET44063.1"/>
    <property type="molecule type" value="Genomic_DNA"/>
</dbReference>
<dbReference type="Gene3D" id="3.90.79.10">
    <property type="entry name" value="Nucleoside Triphosphate Pyrophosphohydrolase"/>
    <property type="match status" value="1"/>
</dbReference>
<dbReference type="GO" id="GO:0046872">
    <property type="term" value="F:metal ion binding"/>
    <property type="evidence" value="ECO:0007669"/>
    <property type="project" value="UniProtKB-KW"/>
</dbReference>
<keyword evidence="5" id="KW-0460">Magnesium</keyword>
<evidence type="ECO:0000256" key="6">
    <source>
        <dbReference type="ARBA" id="ARBA00023211"/>
    </source>
</evidence>